<dbReference type="Pfam" id="PF00089">
    <property type="entry name" value="Trypsin"/>
    <property type="match status" value="1"/>
</dbReference>
<feature type="disulfide bond" evidence="5">
    <location>
        <begin position="1770"/>
        <end position="1782"/>
    </location>
</feature>
<evidence type="ECO:0000256" key="3">
    <source>
        <dbReference type="ARBA" id="ARBA00022825"/>
    </source>
</evidence>
<keyword evidence="3 7" id="KW-0720">Serine protease</keyword>
<protein>
    <recommendedName>
        <fullName evidence="14">Serine protease nudel</fullName>
    </recommendedName>
</protein>
<dbReference type="GO" id="GO:0006508">
    <property type="term" value="P:proteolysis"/>
    <property type="evidence" value="ECO:0007669"/>
    <property type="project" value="UniProtKB-KW"/>
</dbReference>
<dbReference type="InterPro" id="IPR036055">
    <property type="entry name" value="LDL_receptor-like_sf"/>
</dbReference>
<feature type="disulfide bond" evidence="5">
    <location>
        <begin position="882"/>
        <end position="897"/>
    </location>
</feature>
<evidence type="ECO:0000256" key="7">
    <source>
        <dbReference type="RuleBase" id="RU363034"/>
    </source>
</evidence>
<sequence>MVEVNKLKSNNSQVGLLPMDLAESNENDRKIYHRCFYPVLQKLVFVIVLTIMAGGIYILIFWWLECDDNFRNSEIIVLSELNENSNITLVQDDVEIHLRLRNKTSNYPGKRKKRQASIQAAKISASNNHNKGMVFDESYIQKARKIIKEHNMICSERNHEEICKDLVSKLRLLTKNAESDKTAMKEHADKYIFNNKNMFGEKTSTDISKRDTLQVRHDKSLKVISENDVSPAVLKHEYPREKLTDTCLLARLLKQSYPHLQGVYDNTNAEFASLTHPQFTRFTDKYAASVMNSPLYRVDDVEKHKIHPQDVEIAMQFFPKSEPTSLEHSSNSTTNDVTCPEETRPCLNGEACISENQWCDGSVDCTDISDEARCSCKSRVDKSRICDGYFDCPFGEDEMGCYGCNEDMFSCEDFDKNSQSTCFSNDQRCNNVADCPNHKDEIDCSLLAPSLHKKPLFAVSNTEGFLHRNFKGTWYPVCKNPYMWAHDACRRETGLIIRPPFIQLIEIDPLTRTDYLNTAPGGLMYTSRTCFNTSAVYVTCPNLLCGTRVLTSTQILRQNAAIESDLYGRNKRFLLKNRLYPLMFYSNRFKRLANNVIVKPHGNTKRTKRTESRVVGGRPSQPAAWPWVVALYRDGIFHCGGVIINQHWVMSAAHCVNKFWEHYYEIQVGMLRRFSFSPQEQNHRVTHVIVNQNYNQEDMKNDLSLLRVKPGIQFSRWVRPICLPGPETAGPNWRVGPEPGTICIAVGWGATVEHGPDPDHMREVEIPIWSHCKHEEDEAGKEICAGFEEGGKDACQGDSGGPLICKNPLNAQQWYVAGIVSHGDGCARKDEPGVYTRVSIFTEWIKFHILSNSLPSIQPKQECPGFRCESGITKCLPKKRMCDGIIDCLSGEDEISCDYKNLKTFSDNTLSESNDVTETKNGKLKTVNDTFEIFENKDANVKVSFMSTTLNTLNTVTEFDNLEIHSPKSEDTLSTVKQDINNSLQDLTSLENDFKHASTIEIDSTDTSEETSMTQTSNEHVTLDPIILTTNEILDTHTISINKPNNILETMSSHVKENSNEFKESRSSLESEDKTTTGTTPFFINLASSKNISNQILTINDEITTLKSLYQSTEQNEISTTNHEMDHITFSKWNNDVNTTENAFQVTLNQESQIHVEDHSSEHPTEFPKHLEETATNKNPTTSGLDKMTVNYNVQKLNESDVLVDEKSQNISYEIKKLLPAKILNQYRVPIEFQCRRINQSVPFNKRCDQKADCEDGTDEQDCTCKDYLLTFNKNLLCDGNFDCIAGQDELDCFLCSEDQFLCKKSQTCLPSQYVCDGIINCPHGEDEQDCFALSNGKEIFYEFDGQPKLKLDGFVSVKHKGDWQISCEDNLSLQQQEQTANDICHYLGFRSANRYLIKYINIREENLLSGNIIQKRRKRNVKSPVHFTYINANRIDEPPSEMLIKEPEVLKEQCVPNITKTCMTVYVFCDQSLFTNFHFTQEASFNQKTENNFNLELPWIAKIYVNGLYKCTGVLIDLSWVLVSHSCLWNTLFSRQYIAVILGSYKTLPSTIGPYEQIFQVDAKRDLYNSKVTLLRLNGKAKYSSMVKPMTTMFTYIPEDNQTVCIAVGEDHSNNTISVLLNETTHNCSAHNRCFVLSSNSSICSPNEISQRPWAGIISCHTNLGWYPAASFVDSRGECGISNKIISTDIGNIKNEMKILKDNSHPGSSNIEQLEECEGQRCGRGRCIKLRNTCDGIRHCEDGRDESQEACEKKSRICSEDPHYSGCDCTVDQLKCQNGRCIPKELFKNGQDDCEDGTDEPGQTICSDYLGRVMPSRLCDGVLHCHDRSDENPKFCKCFAKHSFMCNRASVEGNCVAFDMVCDGIRDCPNGEDENTCLALSAPEGTPYGKGKVIVRSHGVWYTKCFSSQNHTKSQLEGICRQLGFISGHAKQLPMPDKIITHPHNNLIVDSFNEVVFNDNTKIKLRNTHSPIAKAVTDDNLKDCFPLFIECL</sequence>
<feature type="domain" description="SRCR" evidence="11">
    <location>
        <begin position="1881"/>
        <end position="1926"/>
    </location>
</feature>
<evidence type="ECO:0000256" key="4">
    <source>
        <dbReference type="ARBA" id="ARBA00023157"/>
    </source>
</evidence>
<dbReference type="PROSITE" id="PS00135">
    <property type="entry name" value="TRYPSIN_SER"/>
    <property type="match status" value="1"/>
</dbReference>
<dbReference type="InterPro" id="IPR015420">
    <property type="entry name" value="Peptidase_S1A_nudel"/>
</dbReference>
<feature type="region of interest" description="Disordered" evidence="8">
    <location>
        <begin position="1057"/>
        <end position="1078"/>
    </location>
</feature>
<dbReference type="PANTHER" id="PTHR24258">
    <property type="entry name" value="SERINE PROTEASE-RELATED"/>
    <property type="match status" value="1"/>
</dbReference>
<dbReference type="GO" id="GO:0016020">
    <property type="term" value="C:membrane"/>
    <property type="evidence" value="ECO:0007669"/>
    <property type="project" value="InterPro"/>
</dbReference>
<dbReference type="SMART" id="SM00192">
    <property type="entry name" value="LDLa"/>
    <property type="match status" value="9"/>
</dbReference>
<dbReference type="PROSITE" id="PS50240">
    <property type="entry name" value="TRYPSIN_DOM"/>
    <property type="match status" value="2"/>
</dbReference>
<dbReference type="FunFam" id="2.40.10.10:FF:000003">
    <property type="entry name" value="Transmembrane serine protease 3"/>
    <property type="match status" value="1"/>
</dbReference>
<comment type="caution">
    <text evidence="6">Lacks conserved residue(s) required for the propagation of feature annotation.</text>
</comment>
<proteinExistence type="predicted"/>
<dbReference type="PROSITE" id="PS00134">
    <property type="entry name" value="TRYPSIN_HIS"/>
    <property type="match status" value="1"/>
</dbReference>
<feature type="disulfide bond" evidence="5">
    <location>
        <begin position="863"/>
        <end position="875"/>
    </location>
</feature>
<reference evidence="12 13" key="1">
    <citation type="submission" date="2023-11" db="EMBL/GenBank/DDBJ databases">
        <authorList>
            <person name="Hedman E."/>
            <person name="Englund M."/>
            <person name="Stromberg M."/>
            <person name="Nyberg Akerstrom W."/>
            <person name="Nylinder S."/>
            <person name="Jareborg N."/>
            <person name="Kallberg Y."/>
            <person name="Kronander E."/>
        </authorList>
    </citation>
    <scope>NUCLEOTIDE SEQUENCE [LARGE SCALE GENOMIC DNA]</scope>
</reference>
<comment type="caution">
    <text evidence="12">The sequence shown here is derived from an EMBL/GenBank/DDBJ whole genome shotgun (WGS) entry which is preliminary data.</text>
</comment>
<dbReference type="Pfam" id="PF09342">
    <property type="entry name" value="DUF1986"/>
    <property type="match status" value="1"/>
</dbReference>
<evidence type="ECO:0000256" key="2">
    <source>
        <dbReference type="ARBA" id="ARBA00022801"/>
    </source>
</evidence>
<keyword evidence="1 7" id="KW-0645">Protease</keyword>
<dbReference type="PANTHER" id="PTHR24258:SF116">
    <property type="entry name" value="FI16631P1-RELATED"/>
    <property type="match status" value="1"/>
</dbReference>
<feature type="disulfide bond" evidence="5">
    <location>
        <begin position="1723"/>
        <end position="1741"/>
    </location>
</feature>
<dbReference type="SMART" id="SM00020">
    <property type="entry name" value="Tryp_SPc"/>
    <property type="match status" value="1"/>
</dbReference>
<dbReference type="InterPro" id="IPR023415">
    <property type="entry name" value="LDLR_class-A_CS"/>
</dbReference>
<dbReference type="InterPro" id="IPR002172">
    <property type="entry name" value="LDrepeatLR_classA_rpt"/>
</dbReference>
<dbReference type="GO" id="GO:0004252">
    <property type="term" value="F:serine-type endopeptidase activity"/>
    <property type="evidence" value="ECO:0007669"/>
    <property type="project" value="InterPro"/>
</dbReference>
<evidence type="ECO:0000256" key="1">
    <source>
        <dbReference type="ARBA" id="ARBA00022670"/>
    </source>
</evidence>
<dbReference type="PROSITE" id="PS01209">
    <property type="entry name" value="LDLRA_1"/>
    <property type="match status" value="3"/>
</dbReference>
<evidence type="ECO:0008006" key="14">
    <source>
        <dbReference type="Google" id="ProtNLM"/>
    </source>
</evidence>
<dbReference type="InterPro" id="IPR033116">
    <property type="entry name" value="TRYPSIN_SER"/>
</dbReference>
<feature type="domain" description="Peptidase S1" evidence="10">
    <location>
        <begin position="1497"/>
        <end position="1908"/>
    </location>
</feature>
<dbReference type="Gene3D" id="4.10.400.10">
    <property type="entry name" value="Low-density Lipoprotein Receptor"/>
    <property type="match status" value="6"/>
</dbReference>
<accession>A0AAV1LUP5</accession>
<keyword evidence="4 5" id="KW-1015">Disulfide bond</keyword>
<feature type="transmembrane region" description="Helical" evidence="9">
    <location>
        <begin position="43"/>
        <end position="64"/>
    </location>
</feature>
<dbReference type="SUPFAM" id="SSF50494">
    <property type="entry name" value="Trypsin-like serine proteases"/>
    <property type="match status" value="2"/>
</dbReference>
<dbReference type="PROSITE" id="PS50287">
    <property type="entry name" value="SRCR_2"/>
    <property type="match status" value="2"/>
</dbReference>
<feature type="domain" description="SRCR" evidence="11">
    <location>
        <begin position="1332"/>
        <end position="1393"/>
    </location>
</feature>
<dbReference type="Proteomes" id="UP001314205">
    <property type="component" value="Unassembled WGS sequence"/>
</dbReference>
<dbReference type="EMBL" id="CAVLGL010000104">
    <property type="protein sequence ID" value="CAK1598803.1"/>
    <property type="molecule type" value="Genomic_DNA"/>
</dbReference>
<evidence type="ECO:0000259" key="11">
    <source>
        <dbReference type="PROSITE" id="PS50287"/>
    </source>
</evidence>
<feature type="disulfide bond" evidence="5">
    <location>
        <begin position="1316"/>
        <end position="1331"/>
    </location>
</feature>
<gene>
    <name evidence="12" type="ORF">PARMNEM_LOCUS17752</name>
</gene>
<keyword evidence="2 7" id="KW-0378">Hydrolase</keyword>
<feature type="disulfide bond" evidence="5">
    <location>
        <begin position="1777"/>
        <end position="1795"/>
    </location>
</feature>
<evidence type="ECO:0000259" key="10">
    <source>
        <dbReference type="PROSITE" id="PS50240"/>
    </source>
</evidence>
<feature type="disulfide bond" evidence="5">
    <location>
        <begin position="1863"/>
        <end position="1878"/>
    </location>
</feature>
<feature type="disulfide bond" evidence="5">
    <location>
        <begin position="1248"/>
        <end position="1263"/>
    </location>
</feature>
<dbReference type="CDD" id="cd00112">
    <property type="entry name" value="LDLa"/>
    <property type="match status" value="9"/>
</dbReference>
<keyword evidence="9" id="KW-1133">Transmembrane helix</keyword>
<feature type="domain" description="Peptidase S1" evidence="10">
    <location>
        <begin position="614"/>
        <end position="850"/>
    </location>
</feature>
<dbReference type="InterPro" id="IPR009003">
    <property type="entry name" value="Peptidase_S1_PA"/>
</dbReference>
<evidence type="ECO:0000256" key="6">
    <source>
        <dbReference type="PROSITE-ProRule" id="PRU00196"/>
    </source>
</evidence>
<keyword evidence="13" id="KW-1185">Reference proteome</keyword>
<dbReference type="Gene3D" id="2.40.128.620">
    <property type="match status" value="1"/>
</dbReference>
<dbReference type="InterPro" id="IPR001190">
    <property type="entry name" value="SRCR"/>
</dbReference>
<evidence type="ECO:0000313" key="12">
    <source>
        <dbReference type="EMBL" id="CAK1598803.1"/>
    </source>
</evidence>
<name>A0AAV1LUP5_9NEOP</name>
<feature type="compositionally biased region" description="Basic and acidic residues" evidence="8">
    <location>
        <begin position="1057"/>
        <end position="1075"/>
    </location>
</feature>
<evidence type="ECO:0000256" key="5">
    <source>
        <dbReference type="PROSITE-ProRule" id="PRU00124"/>
    </source>
</evidence>
<evidence type="ECO:0000313" key="13">
    <source>
        <dbReference type="Proteomes" id="UP001314205"/>
    </source>
</evidence>
<dbReference type="InterPro" id="IPR018114">
    <property type="entry name" value="TRYPSIN_HIS"/>
</dbReference>
<keyword evidence="9" id="KW-0812">Transmembrane</keyword>
<dbReference type="Gene3D" id="2.40.10.10">
    <property type="entry name" value="Trypsin-like serine proteases"/>
    <property type="match status" value="2"/>
</dbReference>
<keyword evidence="9" id="KW-0472">Membrane</keyword>
<organism evidence="12 13">
    <name type="scientific">Parnassius mnemosyne</name>
    <name type="common">clouded apollo</name>
    <dbReference type="NCBI Taxonomy" id="213953"/>
    <lineage>
        <taxon>Eukaryota</taxon>
        <taxon>Metazoa</taxon>
        <taxon>Ecdysozoa</taxon>
        <taxon>Arthropoda</taxon>
        <taxon>Hexapoda</taxon>
        <taxon>Insecta</taxon>
        <taxon>Pterygota</taxon>
        <taxon>Neoptera</taxon>
        <taxon>Endopterygota</taxon>
        <taxon>Lepidoptera</taxon>
        <taxon>Glossata</taxon>
        <taxon>Ditrysia</taxon>
        <taxon>Papilionoidea</taxon>
        <taxon>Papilionidae</taxon>
        <taxon>Parnassiinae</taxon>
        <taxon>Parnassini</taxon>
        <taxon>Parnassius</taxon>
        <taxon>Driopa</taxon>
    </lineage>
</organism>
<dbReference type="Pfam" id="PF00057">
    <property type="entry name" value="Ldl_recept_a"/>
    <property type="match status" value="2"/>
</dbReference>
<dbReference type="InterPro" id="IPR001254">
    <property type="entry name" value="Trypsin_dom"/>
</dbReference>
<dbReference type="SUPFAM" id="SSF57424">
    <property type="entry name" value="LDL receptor-like module"/>
    <property type="match status" value="7"/>
</dbReference>
<dbReference type="PROSITE" id="PS50068">
    <property type="entry name" value="LDLRA_2"/>
    <property type="match status" value="8"/>
</dbReference>
<evidence type="ECO:0000256" key="8">
    <source>
        <dbReference type="SAM" id="MobiDB-lite"/>
    </source>
</evidence>
<evidence type="ECO:0000256" key="9">
    <source>
        <dbReference type="SAM" id="Phobius"/>
    </source>
</evidence>
<feature type="disulfide bond" evidence="5">
    <location>
        <begin position="429"/>
        <end position="444"/>
    </location>
</feature>
<dbReference type="InterPro" id="IPR043504">
    <property type="entry name" value="Peptidase_S1_PA_chymotrypsin"/>
</dbReference>
<feature type="disulfide bond" evidence="5">
    <location>
        <begin position="359"/>
        <end position="374"/>
    </location>
</feature>
<dbReference type="CDD" id="cd00190">
    <property type="entry name" value="Tryp_SPc"/>
    <property type="match status" value="1"/>
</dbReference>
<dbReference type="PRINTS" id="PR00261">
    <property type="entry name" value="LDLRECEPTOR"/>
</dbReference>